<name>A0ABT4MRN1_GORRU</name>
<evidence type="ECO:0000313" key="2">
    <source>
        <dbReference type="EMBL" id="MCZ4548956.1"/>
    </source>
</evidence>
<sequence>MNAVLKSLSEDEYVLIRKTKKKQLADLDEERLIKLHTRVRRARNKHVTNYRQAGAAKVAKKGGRGAARPANKHNAAKAEAFEAALGRVSKRLSAVAKRSAAELKDARLKAASGKSSKPSSGAKGQGKVISAGKDRVDATRKSPRRKKHEASSKAAGKRRQAKKDNR</sequence>
<dbReference type="EMBL" id="JAPWIE010000001">
    <property type="protein sequence ID" value="MCZ4548956.1"/>
    <property type="molecule type" value="Genomic_DNA"/>
</dbReference>
<evidence type="ECO:0000313" key="3">
    <source>
        <dbReference type="Proteomes" id="UP001067235"/>
    </source>
</evidence>
<feature type="region of interest" description="Disordered" evidence="1">
    <location>
        <begin position="52"/>
        <end position="74"/>
    </location>
</feature>
<feature type="compositionally biased region" description="Basic and acidic residues" evidence="1">
    <location>
        <begin position="99"/>
        <end position="108"/>
    </location>
</feature>
<feature type="region of interest" description="Disordered" evidence="1">
    <location>
        <begin position="95"/>
        <end position="166"/>
    </location>
</feature>
<accession>A0ABT4MRN1</accession>
<keyword evidence="3" id="KW-1185">Reference proteome</keyword>
<protein>
    <submittedName>
        <fullName evidence="2">Uncharacterized protein</fullName>
    </submittedName>
</protein>
<reference evidence="2" key="1">
    <citation type="submission" date="2022-12" db="EMBL/GenBank/DDBJ databases">
        <authorList>
            <person name="Krivoruchko A.V."/>
            <person name="Elkin A."/>
        </authorList>
    </citation>
    <scope>NUCLEOTIDE SEQUENCE</scope>
    <source>
        <strain evidence="2">IEGM 1388</strain>
    </source>
</reference>
<evidence type="ECO:0000256" key="1">
    <source>
        <dbReference type="SAM" id="MobiDB-lite"/>
    </source>
</evidence>
<gene>
    <name evidence="2" type="ORF">O4213_03110</name>
</gene>
<dbReference type="RefSeq" id="WP_301569446.1">
    <property type="nucleotide sequence ID" value="NZ_JAPWIE010000001.1"/>
</dbReference>
<feature type="compositionally biased region" description="Basic residues" evidence="1">
    <location>
        <begin position="155"/>
        <end position="166"/>
    </location>
</feature>
<feature type="compositionally biased region" description="Low complexity" evidence="1">
    <location>
        <begin position="109"/>
        <end position="127"/>
    </location>
</feature>
<dbReference type="Proteomes" id="UP001067235">
    <property type="component" value="Unassembled WGS sequence"/>
</dbReference>
<comment type="caution">
    <text evidence="2">The sequence shown here is derived from an EMBL/GenBank/DDBJ whole genome shotgun (WGS) entry which is preliminary data.</text>
</comment>
<organism evidence="2 3">
    <name type="scientific">Gordonia rubripertincta</name>
    <name type="common">Rhodococcus corallinus</name>
    <dbReference type="NCBI Taxonomy" id="36822"/>
    <lineage>
        <taxon>Bacteria</taxon>
        <taxon>Bacillati</taxon>
        <taxon>Actinomycetota</taxon>
        <taxon>Actinomycetes</taxon>
        <taxon>Mycobacteriales</taxon>
        <taxon>Gordoniaceae</taxon>
        <taxon>Gordonia</taxon>
    </lineage>
</organism>
<proteinExistence type="predicted"/>